<dbReference type="OrthoDB" id="9782219at2"/>
<dbReference type="Pfam" id="PF01638">
    <property type="entry name" value="HxlR"/>
    <property type="match status" value="1"/>
</dbReference>
<evidence type="ECO:0000256" key="1">
    <source>
        <dbReference type="ARBA" id="ARBA00023015"/>
    </source>
</evidence>
<keyword evidence="2" id="KW-0238">DNA-binding</keyword>
<dbReference type="CDD" id="cd00090">
    <property type="entry name" value="HTH_ARSR"/>
    <property type="match status" value="1"/>
</dbReference>
<dbReference type="eggNOG" id="COG1733">
    <property type="taxonomic scope" value="Bacteria"/>
</dbReference>
<dbReference type="Gene3D" id="1.10.10.10">
    <property type="entry name" value="Winged helix-like DNA-binding domain superfamily/Winged helix DNA-binding domain"/>
    <property type="match status" value="1"/>
</dbReference>
<dbReference type="Proteomes" id="UP000007123">
    <property type="component" value="Unassembled WGS sequence"/>
</dbReference>
<feature type="domain" description="HTH hxlR-type" evidence="4">
    <location>
        <begin position="10"/>
        <end position="106"/>
    </location>
</feature>
<accession>K2QS69</accession>
<dbReference type="InterPro" id="IPR011991">
    <property type="entry name" value="ArsR-like_HTH"/>
</dbReference>
<keyword evidence="3" id="KW-0804">Transcription</keyword>
<name>K2QS69_9HYPH</name>
<dbReference type="InterPro" id="IPR036390">
    <property type="entry name" value="WH_DNA-bd_sf"/>
</dbReference>
<keyword evidence="6" id="KW-1185">Reference proteome</keyword>
<dbReference type="InterPro" id="IPR002577">
    <property type="entry name" value="HTH_HxlR"/>
</dbReference>
<dbReference type="InterPro" id="IPR036388">
    <property type="entry name" value="WH-like_DNA-bd_sf"/>
</dbReference>
<evidence type="ECO:0000256" key="2">
    <source>
        <dbReference type="ARBA" id="ARBA00023125"/>
    </source>
</evidence>
<dbReference type="SUPFAM" id="SSF46785">
    <property type="entry name" value="Winged helix' DNA-binding domain"/>
    <property type="match status" value="1"/>
</dbReference>
<reference evidence="5 6" key="1">
    <citation type="journal article" date="2012" name="J. Bacteriol.">
        <title>Draft Genome Sequence of Agrobacterium albertimagni Strain AOL15.</title>
        <authorList>
            <person name="Trimble W.L."/>
            <person name="Phung le T."/>
            <person name="Meyer F."/>
            <person name="Gilbert J.A."/>
            <person name="Silver S."/>
        </authorList>
    </citation>
    <scope>NUCLEOTIDE SEQUENCE [LARGE SCALE GENOMIC DNA]</scope>
    <source>
        <strain evidence="5 6">AOL15</strain>
    </source>
</reference>
<dbReference type="EMBL" id="ALJF01000015">
    <property type="protein sequence ID" value="EKF57867.1"/>
    <property type="molecule type" value="Genomic_DNA"/>
</dbReference>
<dbReference type="STRING" id="1156935.QWE_19018"/>
<dbReference type="AlphaFoldDB" id="K2QS69"/>
<evidence type="ECO:0000256" key="3">
    <source>
        <dbReference type="ARBA" id="ARBA00023163"/>
    </source>
</evidence>
<gene>
    <name evidence="5" type="ORF">QWE_19018</name>
</gene>
<proteinExistence type="predicted"/>
<protein>
    <recommendedName>
        <fullName evidence="4">HTH hxlR-type domain-containing protein</fullName>
    </recommendedName>
</protein>
<evidence type="ECO:0000259" key="4">
    <source>
        <dbReference type="PROSITE" id="PS51118"/>
    </source>
</evidence>
<dbReference type="RefSeq" id="WP_006727793.1">
    <property type="nucleotide sequence ID" value="NZ_ALJF01000015.1"/>
</dbReference>
<evidence type="ECO:0000313" key="5">
    <source>
        <dbReference type="EMBL" id="EKF57867.1"/>
    </source>
</evidence>
<dbReference type="GO" id="GO:0003677">
    <property type="term" value="F:DNA binding"/>
    <property type="evidence" value="ECO:0007669"/>
    <property type="project" value="UniProtKB-KW"/>
</dbReference>
<sequence>MSSDCYDSFCPVAKACDIIEPRWTLLILCELSHGATRFNEIRRGVPGISPTLLSKRLKEMEHHGLVRRVESDAGEPGYTTTPMADELKPVVQALGKWAHRNIDKEVSLTKLDARLLMWNMRQKIDTTAIPRGKTTVIQFTYPELIESERHYWLVARPGQPVDLCLLDPGHDVDLFIRADLKAMTSAWMGWSTLHSEIDANSIVLIGDRKLIATLDTWMVRSSYAPAPEHQAAARETASQSVSVRSISCTIWPVETVIGWSRSNHERRPPWMPM</sequence>
<dbReference type="PANTHER" id="PTHR33204">
    <property type="entry name" value="TRANSCRIPTIONAL REGULATOR, MARR FAMILY"/>
    <property type="match status" value="1"/>
</dbReference>
<dbReference type="PANTHER" id="PTHR33204:SF18">
    <property type="entry name" value="TRANSCRIPTIONAL REGULATORY PROTEIN"/>
    <property type="match status" value="1"/>
</dbReference>
<dbReference type="GO" id="GO:0006355">
    <property type="term" value="P:regulation of DNA-templated transcription"/>
    <property type="evidence" value="ECO:0007669"/>
    <property type="project" value="UniProtKB-ARBA"/>
</dbReference>
<keyword evidence="1" id="KW-0805">Transcription regulation</keyword>
<dbReference type="PATRIC" id="fig|1156935.5.peg.3868"/>
<organism evidence="5 6">
    <name type="scientific">Agrobacterium albertimagni AOL15</name>
    <dbReference type="NCBI Taxonomy" id="1156935"/>
    <lineage>
        <taxon>Bacteria</taxon>
        <taxon>Pseudomonadati</taxon>
        <taxon>Pseudomonadota</taxon>
        <taxon>Alphaproteobacteria</taxon>
        <taxon>Hyphomicrobiales</taxon>
        <taxon>Rhizobiaceae</taxon>
        <taxon>Rhizobium/Agrobacterium group</taxon>
        <taxon>Agrobacterium</taxon>
    </lineage>
</organism>
<evidence type="ECO:0000313" key="6">
    <source>
        <dbReference type="Proteomes" id="UP000007123"/>
    </source>
</evidence>
<dbReference type="PROSITE" id="PS51118">
    <property type="entry name" value="HTH_HXLR"/>
    <property type="match status" value="1"/>
</dbReference>
<comment type="caution">
    <text evidence="5">The sequence shown here is derived from an EMBL/GenBank/DDBJ whole genome shotgun (WGS) entry which is preliminary data.</text>
</comment>